<name>A0ACB8EEV4_9SAUR</name>
<comment type="caution">
    <text evidence="1">The sequence shown here is derived from an EMBL/GenBank/DDBJ whole genome shotgun (WGS) entry which is preliminary data.</text>
</comment>
<gene>
    <name evidence="1" type="ORF">K3G42_013178</name>
</gene>
<dbReference type="EMBL" id="CM037629">
    <property type="protein sequence ID" value="KAH7990957.1"/>
    <property type="molecule type" value="Genomic_DNA"/>
</dbReference>
<proteinExistence type="predicted"/>
<accession>A0ACB8EEV4</accession>
<keyword evidence="2" id="KW-1185">Reference proteome</keyword>
<sequence length="180" mass="20813">MPPGIYCPLEFWSQEAHQSIEVDFLLPTGIYLRLSVSCKASLGSIKQVVWHHAQYEPLFQMLSSPEAYVFTCINQTAEQQELEDEQAPYASPIAEAIQPVPAGLHEFDLLRDPEVNLFRSRMQQFCEERAARRQQLNWKAWMEYSFPVQLEPLADNPIDQTPTPGKLYRLFIFISHQCPI</sequence>
<organism evidence="1 2">
    <name type="scientific">Sphaerodactylus townsendi</name>
    <dbReference type="NCBI Taxonomy" id="933632"/>
    <lineage>
        <taxon>Eukaryota</taxon>
        <taxon>Metazoa</taxon>
        <taxon>Chordata</taxon>
        <taxon>Craniata</taxon>
        <taxon>Vertebrata</taxon>
        <taxon>Euteleostomi</taxon>
        <taxon>Lepidosauria</taxon>
        <taxon>Squamata</taxon>
        <taxon>Bifurcata</taxon>
        <taxon>Gekkota</taxon>
        <taxon>Sphaerodactylidae</taxon>
        <taxon>Sphaerodactylus</taxon>
    </lineage>
</organism>
<dbReference type="Proteomes" id="UP000827872">
    <property type="component" value="Linkage Group LG16"/>
</dbReference>
<protein>
    <submittedName>
        <fullName evidence="1">Uncharacterized protein</fullName>
    </submittedName>
</protein>
<reference evidence="1" key="1">
    <citation type="submission" date="2021-08" db="EMBL/GenBank/DDBJ databases">
        <title>The first chromosome-level gecko genome reveals the dynamic sex chromosomes of Neotropical dwarf geckos (Sphaerodactylidae: Sphaerodactylus).</title>
        <authorList>
            <person name="Pinto B.J."/>
            <person name="Keating S.E."/>
            <person name="Gamble T."/>
        </authorList>
    </citation>
    <scope>NUCLEOTIDE SEQUENCE</scope>
    <source>
        <strain evidence="1">TG3544</strain>
    </source>
</reference>
<evidence type="ECO:0000313" key="2">
    <source>
        <dbReference type="Proteomes" id="UP000827872"/>
    </source>
</evidence>
<evidence type="ECO:0000313" key="1">
    <source>
        <dbReference type="EMBL" id="KAH7990957.1"/>
    </source>
</evidence>